<comment type="caution">
    <text evidence="3">The sequence shown here is derived from an EMBL/GenBank/DDBJ whole genome shotgun (WGS) entry which is preliminary data.</text>
</comment>
<keyword evidence="1" id="KW-1133">Transmembrane helix</keyword>
<dbReference type="Proteomes" id="UP000177050">
    <property type="component" value="Unassembled WGS sequence"/>
</dbReference>
<dbReference type="Pfam" id="PF13248">
    <property type="entry name" value="Zn_ribbon_3"/>
    <property type="match status" value="1"/>
</dbReference>
<proteinExistence type="predicted"/>
<gene>
    <name evidence="3" type="ORF">A3K52_01565</name>
</gene>
<dbReference type="AlphaFoldDB" id="A0A1F7KZZ7"/>
<evidence type="ECO:0000256" key="1">
    <source>
        <dbReference type="SAM" id="Phobius"/>
    </source>
</evidence>
<evidence type="ECO:0000259" key="2">
    <source>
        <dbReference type="Pfam" id="PF13248"/>
    </source>
</evidence>
<reference evidence="3 4" key="1">
    <citation type="journal article" date="2016" name="Nat. Commun.">
        <title>Thousands of microbial genomes shed light on interconnected biogeochemical processes in an aquifer system.</title>
        <authorList>
            <person name="Anantharaman K."/>
            <person name="Brown C.T."/>
            <person name="Hug L.A."/>
            <person name="Sharon I."/>
            <person name="Castelle C.J."/>
            <person name="Probst A.J."/>
            <person name="Thomas B.C."/>
            <person name="Singh A."/>
            <person name="Wilkins M.J."/>
            <person name="Karaoz U."/>
            <person name="Brodie E.L."/>
            <person name="Williams K.H."/>
            <person name="Hubbard S.S."/>
            <person name="Banfield J.F."/>
        </authorList>
    </citation>
    <scope>NUCLEOTIDE SEQUENCE [LARGE SCALE GENOMIC DNA]</scope>
</reference>
<evidence type="ECO:0000313" key="4">
    <source>
        <dbReference type="Proteomes" id="UP000177050"/>
    </source>
</evidence>
<dbReference type="InterPro" id="IPR059113">
    <property type="entry name" value="Znf_ribbon"/>
</dbReference>
<accession>A0A1F7KZZ7</accession>
<protein>
    <recommendedName>
        <fullName evidence="2">Putative zinc-ribbon domain-containing protein</fullName>
    </recommendedName>
</protein>
<evidence type="ECO:0000313" key="3">
    <source>
        <dbReference type="EMBL" id="OGK73465.1"/>
    </source>
</evidence>
<sequence length="103" mass="11383">MTTIKCPYCAEEIQVDAKKCKHCGEWLNIPNGNNIFSPSTSSVDARSVSKGIKDAEYSKFVMGVLGVVDLFIAVCVGLFTHWIVGLIVFVGIGMWIGNRHYQE</sequence>
<keyword evidence="1" id="KW-0472">Membrane</keyword>
<name>A0A1F7KZZ7_9BACT</name>
<feature type="domain" description="Putative zinc-ribbon" evidence="2">
    <location>
        <begin position="3"/>
        <end position="25"/>
    </location>
</feature>
<dbReference type="EMBL" id="MGBR01000001">
    <property type="protein sequence ID" value="OGK73465.1"/>
    <property type="molecule type" value="Genomic_DNA"/>
</dbReference>
<feature type="transmembrane region" description="Helical" evidence="1">
    <location>
        <begin position="70"/>
        <end position="96"/>
    </location>
</feature>
<keyword evidence="1" id="KW-0812">Transmembrane</keyword>
<organism evidence="3 4">
    <name type="scientific">Candidatus Roizmanbacteria bacterium RIFOXYD1_FULL_38_12</name>
    <dbReference type="NCBI Taxonomy" id="1802093"/>
    <lineage>
        <taxon>Bacteria</taxon>
        <taxon>Candidatus Roizmaniibacteriota</taxon>
    </lineage>
</organism>